<organism evidence="11 12">
    <name type="scientific">Mortierella isabellina</name>
    <name type="common">Filamentous fungus</name>
    <name type="synonym">Umbelopsis isabellina</name>
    <dbReference type="NCBI Taxonomy" id="91625"/>
    <lineage>
        <taxon>Eukaryota</taxon>
        <taxon>Fungi</taxon>
        <taxon>Fungi incertae sedis</taxon>
        <taxon>Mucoromycota</taxon>
        <taxon>Mucoromycotina</taxon>
        <taxon>Umbelopsidomycetes</taxon>
        <taxon>Umbelopsidales</taxon>
        <taxon>Umbelopsidaceae</taxon>
        <taxon>Umbelopsis</taxon>
    </lineage>
</organism>
<evidence type="ECO:0000256" key="6">
    <source>
        <dbReference type="ARBA" id="ARBA00022989"/>
    </source>
</evidence>
<evidence type="ECO:0000256" key="9">
    <source>
        <dbReference type="PROSITE-ProRule" id="PRU00282"/>
    </source>
</evidence>
<evidence type="ECO:0000256" key="2">
    <source>
        <dbReference type="ARBA" id="ARBA00006375"/>
    </source>
</evidence>
<evidence type="ECO:0000256" key="5">
    <source>
        <dbReference type="ARBA" id="ARBA00022737"/>
    </source>
</evidence>
<feature type="repeat" description="Solcar" evidence="9">
    <location>
        <begin position="107"/>
        <end position="198"/>
    </location>
</feature>
<dbReference type="InterPro" id="IPR050391">
    <property type="entry name" value="Mito_Metabolite_Transporter"/>
</dbReference>
<dbReference type="InterPro" id="IPR023395">
    <property type="entry name" value="MCP_dom_sf"/>
</dbReference>
<evidence type="ECO:0000313" key="11">
    <source>
        <dbReference type="EMBL" id="KAG2171949.1"/>
    </source>
</evidence>
<keyword evidence="6" id="KW-1133">Transmembrane helix</keyword>
<evidence type="ECO:0000256" key="4">
    <source>
        <dbReference type="ARBA" id="ARBA00022692"/>
    </source>
</evidence>
<evidence type="ECO:0000256" key="10">
    <source>
        <dbReference type="RuleBase" id="RU000488"/>
    </source>
</evidence>
<dbReference type="InterPro" id="IPR018108">
    <property type="entry name" value="MCP_transmembrane"/>
</dbReference>
<comment type="caution">
    <text evidence="11">The sequence shown here is derived from an EMBL/GenBank/DDBJ whole genome shotgun (WGS) entry which is preliminary data.</text>
</comment>
<comment type="similarity">
    <text evidence="2 10">Belongs to the mitochondrial carrier (TC 2.A.29) family.</text>
</comment>
<keyword evidence="12" id="KW-1185">Reference proteome</keyword>
<feature type="repeat" description="Solcar" evidence="9">
    <location>
        <begin position="1"/>
        <end position="86"/>
    </location>
</feature>
<keyword evidence="4 9" id="KW-0812">Transmembrane</keyword>
<keyword evidence="8 9" id="KW-0472">Membrane</keyword>
<dbReference type="GO" id="GO:0031966">
    <property type="term" value="C:mitochondrial membrane"/>
    <property type="evidence" value="ECO:0007669"/>
    <property type="project" value="UniProtKB-SubCell"/>
</dbReference>
<sequence>MSSSTPFYFGGVASCAAAMVSHPFDLAKVRLQTTTGAARSGMLKTMFTIVTKEGPIALYSGLSASLLRQATYSTVRFGVYDKLKSAITTGNQTGRLNNFPSFLHIEPGFVQMLVCSSIAGAMGGVCGNPGDVVNVRMQNDGQLAAAERRNYRNALDGVLRMSREEGLSSLMRGVGPNVNRAILMTGSQLVSYDMFKDLLLNTAGLKDGAGVHFGSSLLAGLVATTVCSPVDVIKTRIMSASTASGTGALGAMTSMMRNEGVMSLFKGWTPAFIRLGPHTIVTFMVLEQLKHWHQAFNAPKAVVRAQA</sequence>
<name>A0A8H7PE20_MORIS</name>
<comment type="subcellular location">
    <subcellularLocation>
        <location evidence="1">Mitochondrion membrane</location>
        <topology evidence="1">Multi-pass membrane protein</topology>
    </subcellularLocation>
</comment>
<evidence type="ECO:0000256" key="1">
    <source>
        <dbReference type="ARBA" id="ARBA00004225"/>
    </source>
</evidence>
<keyword evidence="3 10" id="KW-0813">Transport</keyword>
<dbReference type="GO" id="GO:0055085">
    <property type="term" value="P:transmembrane transport"/>
    <property type="evidence" value="ECO:0007669"/>
    <property type="project" value="InterPro"/>
</dbReference>
<reference evidence="11" key="1">
    <citation type="submission" date="2020-12" db="EMBL/GenBank/DDBJ databases">
        <title>Metabolic potential, ecology and presence of endohyphal bacteria is reflected in genomic diversity of Mucoromycotina.</title>
        <authorList>
            <person name="Muszewska A."/>
            <person name="Okrasinska A."/>
            <person name="Steczkiewicz K."/>
            <person name="Drgas O."/>
            <person name="Orlowska M."/>
            <person name="Perlinska-Lenart U."/>
            <person name="Aleksandrzak-Piekarczyk T."/>
            <person name="Szatraj K."/>
            <person name="Zielenkiewicz U."/>
            <person name="Pilsyk S."/>
            <person name="Malc E."/>
            <person name="Mieczkowski P."/>
            <person name="Kruszewska J.S."/>
            <person name="Biernat P."/>
            <person name="Pawlowska J."/>
        </authorList>
    </citation>
    <scope>NUCLEOTIDE SEQUENCE</scope>
    <source>
        <strain evidence="11">WA0000067209</strain>
    </source>
</reference>
<dbReference type="AlphaFoldDB" id="A0A8H7PE20"/>
<evidence type="ECO:0000256" key="8">
    <source>
        <dbReference type="ARBA" id="ARBA00023136"/>
    </source>
</evidence>
<evidence type="ECO:0000256" key="7">
    <source>
        <dbReference type="ARBA" id="ARBA00023128"/>
    </source>
</evidence>
<evidence type="ECO:0008006" key="13">
    <source>
        <dbReference type="Google" id="ProtNLM"/>
    </source>
</evidence>
<dbReference type="SUPFAM" id="SSF103506">
    <property type="entry name" value="Mitochondrial carrier"/>
    <property type="match status" value="1"/>
</dbReference>
<dbReference type="PANTHER" id="PTHR45618">
    <property type="entry name" value="MITOCHONDRIAL DICARBOXYLATE CARRIER-RELATED"/>
    <property type="match status" value="1"/>
</dbReference>
<proteinExistence type="inferred from homology"/>
<feature type="repeat" description="Solcar" evidence="9">
    <location>
        <begin position="207"/>
        <end position="292"/>
    </location>
</feature>
<dbReference type="Pfam" id="PF00153">
    <property type="entry name" value="Mito_carr"/>
    <property type="match status" value="3"/>
</dbReference>
<dbReference type="EMBL" id="JAEPQZ010000018">
    <property type="protein sequence ID" value="KAG2171949.1"/>
    <property type="molecule type" value="Genomic_DNA"/>
</dbReference>
<evidence type="ECO:0000256" key="3">
    <source>
        <dbReference type="ARBA" id="ARBA00022448"/>
    </source>
</evidence>
<dbReference type="Gene3D" id="1.50.40.10">
    <property type="entry name" value="Mitochondrial carrier domain"/>
    <property type="match status" value="1"/>
</dbReference>
<dbReference type="OrthoDB" id="448427at2759"/>
<dbReference type="PRINTS" id="PR00784">
    <property type="entry name" value="MTUNCOUPLING"/>
</dbReference>
<dbReference type="Proteomes" id="UP000654370">
    <property type="component" value="Unassembled WGS sequence"/>
</dbReference>
<protein>
    <recommendedName>
        <fullName evidence="13">Mitochondrial dicarboxylate transporter</fullName>
    </recommendedName>
</protein>
<accession>A0A8H7PE20</accession>
<gene>
    <name evidence="11" type="ORF">INT43_001425</name>
</gene>
<keyword evidence="5" id="KW-0677">Repeat</keyword>
<dbReference type="PROSITE" id="PS50920">
    <property type="entry name" value="SOLCAR"/>
    <property type="match status" value="3"/>
</dbReference>
<keyword evidence="7" id="KW-0496">Mitochondrion</keyword>
<evidence type="ECO:0000313" key="12">
    <source>
        <dbReference type="Proteomes" id="UP000654370"/>
    </source>
</evidence>
<dbReference type="InterPro" id="IPR002067">
    <property type="entry name" value="MCP"/>
</dbReference>